<dbReference type="Gene3D" id="1.20.5.170">
    <property type="match status" value="1"/>
</dbReference>
<evidence type="ECO:0000256" key="3">
    <source>
        <dbReference type="SAM" id="MobiDB-lite"/>
    </source>
</evidence>
<keyword evidence="2" id="KW-0539">Nucleus</keyword>
<dbReference type="CDD" id="cd14688">
    <property type="entry name" value="bZIP_YAP"/>
    <property type="match status" value="1"/>
</dbReference>
<dbReference type="GO" id="GO:0090575">
    <property type="term" value="C:RNA polymerase II transcription regulator complex"/>
    <property type="evidence" value="ECO:0007669"/>
    <property type="project" value="TreeGrafter"/>
</dbReference>
<dbReference type="SUPFAM" id="SSF57959">
    <property type="entry name" value="Leucine zipper domain"/>
    <property type="match status" value="1"/>
</dbReference>
<reference evidence="4 5" key="1">
    <citation type="submission" date="2017-03" db="EMBL/GenBank/DDBJ databases">
        <title>Genomes of endolithic fungi from Antarctica.</title>
        <authorList>
            <person name="Coleine C."/>
            <person name="Masonjones S."/>
            <person name="Stajich J.E."/>
        </authorList>
    </citation>
    <scope>NUCLEOTIDE SEQUENCE [LARGE SCALE GENOMIC DNA]</scope>
    <source>
        <strain evidence="4 5">CCFEE 5184</strain>
    </source>
</reference>
<dbReference type="GO" id="GO:0001228">
    <property type="term" value="F:DNA-binding transcription activator activity, RNA polymerase II-specific"/>
    <property type="evidence" value="ECO:0007669"/>
    <property type="project" value="TreeGrafter"/>
</dbReference>
<dbReference type="InterPro" id="IPR050936">
    <property type="entry name" value="AP-1-like"/>
</dbReference>
<dbReference type="Proteomes" id="UP000309340">
    <property type="component" value="Unassembled WGS sequence"/>
</dbReference>
<evidence type="ECO:0000313" key="5">
    <source>
        <dbReference type="Proteomes" id="UP000309340"/>
    </source>
</evidence>
<sequence length="187" mass="20808">MHAVHPDLDLDPRPECELAALFEDQSGTCYDDYPYTSSSNSTETGLLPAMGPPDDLGQTEPLIHPPLLSHGGASPLWASYYNDFLHFGFMPPSMMDATSQASFAGLKAIEETLSSPSTKGNNEGEKRVLMSKRQAQNRSAPRNLRQRKLQHVRDLEDGIGLLHDRQSLLHTNNELLKLQLENLKIEN</sequence>
<accession>A0A4U0XBE2</accession>
<evidence type="ECO:0000313" key="4">
    <source>
        <dbReference type="EMBL" id="TKA73167.1"/>
    </source>
</evidence>
<protein>
    <recommendedName>
        <fullName evidence="6">BZIP domain-containing protein</fullName>
    </recommendedName>
</protein>
<feature type="region of interest" description="Disordered" evidence="3">
    <location>
        <begin position="113"/>
        <end position="147"/>
    </location>
</feature>
<dbReference type="EMBL" id="NAJQ01000275">
    <property type="protein sequence ID" value="TKA73167.1"/>
    <property type="molecule type" value="Genomic_DNA"/>
</dbReference>
<dbReference type="PANTHER" id="PTHR40621">
    <property type="entry name" value="TRANSCRIPTION FACTOR KAPC-RELATED"/>
    <property type="match status" value="1"/>
</dbReference>
<evidence type="ECO:0000256" key="2">
    <source>
        <dbReference type="ARBA" id="ARBA00023242"/>
    </source>
</evidence>
<dbReference type="PANTHER" id="PTHR40621:SF6">
    <property type="entry name" value="AP-1-LIKE TRANSCRIPTION FACTOR YAP1-RELATED"/>
    <property type="match status" value="1"/>
</dbReference>
<keyword evidence="5" id="KW-1185">Reference proteome</keyword>
<evidence type="ECO:0008006" key="6">
    <source>
        <dbReference type="Google" id="ProtNLM"/>
    </source>
</evidence>
<gene>
    <name evidence="4" type="ORF">B0A55_07393</name>
</gene>
<dbReference type="GO" id="GO:0000976">
    <property type="term" value="F:transcription cis-regulatory region binding"/>
    <property type="evidence" value="ECO:0007669"/>
    <property type="project" value="InterPro"/>
</dbReference>
<organism evidence="4 5">
    <name type="scientific">Friedmanniomyces simplex</name>
    <dbReference type="NCBI Taxonomy" id="329884"/>
    <lineage>
        <taxon>Eukaryota</taxon>
        <taxon>Fungi</taxon>
        <taxon>Dikarya</taxon>
        <taxon>Ascomycota</taxon>
        <taxon>Pezizomycotina</taxon>
        <taxon>Dothideomycetes</taxon>
        <taxon>Dothideomycetidae</taxon>
        <taxon>Mycosphaerellales</taxon>
        <taxon>Teratosphaeriaceae</taxon>
        <taxon>Friedmanniomyces</taxon>
    </lineage>
</organism>
<name>A0A4U0XBE2_9PEZI</name>
<evidence type="ECO:0000256" key="1">
    <source>
        <dbReference type="ARBA" id="ARBA00004123"/>
    </source>
</evidence>
<proteinExistence type="predicted"/>
<comment type="subcellular location">
    <subcellularLocation>
        <location evidence="1">Nucleus</location>
    </subcellularLocation>
</comment>
<comment type="caution">
    <text evidence="4">The sequence shown here is derived from an EMBL/GenBank/DDBJ whole genome shotgun (WGS) entry which is preliminary data.</text>
</comment>
<dbReference type="AlphaFoldDB" id="A0A4U0XBE2"/>
<dbReference type="InterPro" id="IPR046347">
    <property type="entry name" value="bZIP_sf"/>
</dbReference>